<dbReference type="OrthoDB" id="9816288at2"/>
<dbReference type="PROSITE" id="PS00092">
    <property type="entry name" value="N6_MTASE"/>
    <property type="match status" value="1"/>
</dbReference>
<proteinExistence type="inferred from homology"/>
<dbReference type="InterPro" id="IPR029063">
    <property type="entry name" value="SAM-dependent_MTases_sf"/>
</dbReference>
<accession>A0A3R8RYV2</accession>
<organism evidence="8 9">
    <name type="scientific">Aquabacterium soli</name>
    <dbReference type="NCBI Taxonomy" id="2493092"/>
    <lineage>
        <taxon>Bacteria</taxon>
        <taxon>Pseudomonadati</taxon>
        <taxon>Pseudomonadota</taxon>
        <taxon>Betaproteobacteria</taxon>
        <taxon>Burkholderiales</taxon>
        <taxon>Aquabacterium</taxon>
    </lineage>
</organism>
<dbReference type="GO" id="GO:0008170">
    <property type="term" value="F:N-methyltransferase activity"/>
    <property type="evidence" value="ECO:0007669"/>
    <property type="project" value="InterPro"/>
</dbReference>
<comment type="caution">
    <text evidence="8">The sequence shown here is derived from an EMBL/GenBank/DDBJ whole genome shotgun (WGS) entry which is preliminary data.</text>
</comment>
<dbReference type="Proteomes" id="UP000269265">
    <property type="component" value="Unassembled WGS sequence"/>
</dbReference>
<dbReference type="GO" id="GO:0003677">
    <property type="term" value="F:DNA binding"/>
    <property type="evidence" value="ECO:0007669"/>
    <property type="project" value="InterPro"/>
</dbReference>
<dbReference type="InterPro" id="IPR002052">
    <property type="entry name" value="DNA_methylase_N6_adenine_CS"/>
</dbReference>
<name>A0A3R8RYV2_9BURK</name>
<dbReference type="PIRSF" id="PIRSF015855">
    <property type="entry name" value="TypeIII_Mtase_mKpnI"/>
    <property type="match status" value="1"/>
</dbReference>
<dbReference type="GO" id="GO:0009007">
    <property type="term" value="F:site-specific DNA-methyltransferase (adenine-specific) activity"/>
    <property type="evidence" value="ECO:0007669"/>
    <property type="project" value="UniProtKB-EC"/>
</dbReference>
<dbReference type="Gene3D" id="3.40.50.150">
    <property type="entry name" value="Vaccinia Virus protein VP39"/>
    <property type="match status" value="1"/>
</dbReference>
<comment type="catalytic activity">
    <reaction evidence="6">
        <text>a 2'-deoxyadenosine in DNA + S-adenosyl-L-methionine = an N(6)-methyl-2'-deoxyadenosine in DNA + S-adenosyl-L-homocysteine + H(+)</text>
        <dbReference type="Rhea" id="RHEA:15197"/>
        <dbReference type="Rhea" id="RHEA-COMP:12418"/>
        <dbReference type="Rhea" id="RHEA-COMP:12419"/>
        <dbReference type="ChEBI" id="CHEBI:15378"/>
        <dbReference type="ChEBI" id="CHEBI:57856"/>
        <dbReference type="ChEBI" id="CHEBI:59789"/>
        <dbReference type="ChEBI" id="CHEBI:90615"/>
        <dbReference type="ChEBI" id="CHEBI:90616"/>
        <dbReference type="EC" id="2.1.1.72"/>
    </reaction>
</comment>
<dbReference type="InterPro" id="IPR002295">
    <property type="entry name" value="N4/N6-MTase_EcoPI_Mod-like"/>
</dbReference>
<gene>
    <name evidence="8" type="ORF">EIP75_22085</name>
</gene>
<comment type="similarity">
    <text evidence="1">Belongs to the N(4)/N(6)-methyltransferase family.</text>
</comment>
<sequence>MQKIAAGAPEAQSADLVAGTIAQLKDLFPELVTEGPKGSAINLDVLKALVGDATVTDVDEKYGLNWHGKRRARQLALTPSTGTLRPCPEESVDWDSTQNLMIEGDNLEVLKLLQKSYAGKVKLIYIDPPYNTGNDFVYPDSFQNSIQNYLELTGQTEEGQKTSSNTEASGRFHTDWLNMLYPRLKLARNLLQDDGVLCVSIDDVEQANLRKVCDDLFGEENHVATIVWQKRYVSNATAKWLSDMHDFIVVYAKNKETLKVNSLERTEEQLAAYKNPDKDARGVWRAQDLSASKPYSAGMFTITGPTGNSFDPPPNRYWRCNKEQFDKWVADGRIWWGVNKDARPMLKAFLAESERGVTPNTWWDYGFAGHNKEATLELKELFDGDAPFDTPKPVRLMRRLIELFCGSDDLVLDFFCGSASFGHAAMECNAAGDDSALRFILVQLPEPVTRVGYQTIADISKERLRRARSKVKADYPAAQVDAGFRVFKLDESNIRAWMPKATELGQSLLDHQEHLQPDRTEQDLLYELLLKLGLDLCVPIQQQMIAGKSVYAVGAGVLLACLAESITTAEVETLAEGIVQWYQQLAPAGDTTCVFRDSAFGDDVAKTNMAAILQQHGIQNVRSL</sequence>
<keyword evidence="9" id="KW-1185">Reference proteome</keyword>
<evidence type="ECO:0000256" key="6">
    <source>
        <dbReference type="ARBA" id="ARBA00047942"/>
    </source>
</evidence>
<keyword evidence="4 8" id="KW-0808">Transferase</keyword>
<reference evidence="8 9" key="1">
    <citation type="submission" date="2018-12" db="EMBL/GenBank/DDBJ databases">
        <title>The whole draft genome of Aquabacterium sp. SJQ9.</title>
        <authorList>
            <person name="Sun L."/>
            <person name="Gao X."/>
            <person name="Chen W."/>
            <person name="Huang K."/>
        </authorList>
    </citation>
    <scope>NUCLEOTIDE SEQUENCE [LARGE SCALE GENOMIC DNA]</scope>
    <source>
        <strain evidence="8 9">SJQ9</strain>
    </source>
</reference>
<evidence type="ECO:0000313" key="8">
    <source>
        <dbReference type="EMBL" id="RRS01098.1"/>
    </source>
</evidence>
<protein>
    <recommendedName>
        <fullName evidence="2">site-specific DNA-methyltransferase (adenine-specific)</fullName>
        <ecNumber evidence="2">2.1.1.72</ecNumber>
    </recommendedName>
</protein>
<evidence type="ECO:0000313" key="9">
    <source>
        <dbReference type="Proteomes" id="UP000269265"/>
    </source>
</evidence>
<dbReference type="PRINTS" id="PR00506">
    <property type="entry name" value="D21N6MTFRASE"/>
</dbReference>
<evidence type="ECO:0000256" key="4">
    <source>
        <dbReference type="ARBA" id="ARBA00022679"/>
    </source>
</evidence>
<evidence type="ECO:0000256" key="5">
    <source>
        <dbReference type="ARBA" id="ARBA00022691"/>
    </source>
</evidence>
<dbReference type="EMBL" id="RSED01000028">
    <property type="protein sequence ID" value="RRS01098.1"/>
    <property type="molecule type" value="Genomic_DNA"/>
</dbReference>
<dbReference type="EC" id="2.1.1.72" evidence="2"/>
<keyword evidence="3 8" id="KW-0489">Methyltransferase</keyword>
<evidence type="ECO:0000256" key="3">
    <source>
        <dbReference type="ARBA" id="ARBA00022603"/>
    </source>
</evidence>
<dbReference type="SUPFAM" id="SSF53335">
    <property type="entry name" value="S-adenosyl-L-methionine-dependent methyltransferases"/>
    <property type="match status" value="1"/>
</dbReference>
<evidence type="ECO:0000256" key="1">
    <source>
        <dbReference type="ARBA" id="ARBA00006594"/>
    </source>
</evidence>
<keyword evidence="5" id="KW-0949">S-adenosyl-L-methionine</keyword>
<evidence type="ECO:0000259" key="7">
    <source>
        <dbReference type="Pfam" id="PF01555"/>
    </source>
</evidence>
<dbReference type="Pfam" id="PF01555">
    <property type="entry name" value="N6_N4_Mtase"/>
    <property type="match status" value="1"/>
</dbReference>
<feature type="domain" description="DNA methylase N-4/N-6" evidence="7">
    <location>
        <begin position="121"/>
        <end position="429"/>
    </location>
</feature>
<dbReference type="AlphaFoldDB" id="A0A3R8RYV2"/>
<dbReference type="InterPro" id="IPR002941">
    <property type="entry name" value="DNA_methylase_N4/N6"/>
</dbReference>
<dbReference type="GO" id="GO:0032259">
    <property type="term" value="P:methylation"/>
    <property type="evidence" value="ECO:0007669"/>
    <property type="project" value="UniProtKB-KW"/>
</dbReference>
<evidence type="ECO:0000256" key="2">
    <source>
        <dbReference type="ARBA" id="ARBA00011900"/>
    </source>
</evidence>